<evidence type="ECO:0000256" key="7">
    <source>
        <dbReference type="ARBA" id="ARBA00023239"/>
    </source>
</evidence>
<evidence type="ECO:0000256" key="2">
    <source>
        <dbReference type="ARBA" id="ARBA00022670"/>
    </source>
</evidence>
<keyword evidence="7" id="KW-0456">Lyase</keyword>
<dbReference type="AlphaFoldDB" id="A0A6J4TU42"/>
<dbReference type="InterPro" id="IPR036590">
    <property type="entry name" value="SRAP-like"/>
</dbReference>
<evidence type="ECO:0000256" key="8">
    <source>
        <dbReference type="RuleBase" id="RU364100"/>
    </source>
</evidence>
<keyword evidence="2 8" id="KW-0645">Protease</keyword>
<protein>
    <recommendedName>
        <fullName evidence="8">Abasic site processing protein</fullName>
        <ecNumber evidence="8">3.4.-.-</ecNumber>
    </recommendedName>
</protein>
<evidence type="ECO:0000256" key="1">
    <source>
        <dbReference type="ARBA" id="ARBA00008136"/>
    </source>
</evidence>
<dbReference type="EMBL" id="CADCVS010000500">
    <property type="protein sequence ID" value="CAA9531159.1"/>
    <property type="molecule type" value="Genomic_DNA"/>
</dbReference>
<evidence type="ECO:0000256" key="9">
    <source>
        <dbReference type="SAM" id="MobiDB-lite"/>
    </source>
</evidence>
<dbReference type="InterPro" id="IPR003738">
    <property type="entry name" value="SRAP"/>
</dbReference>
<reference evidence="10" key="1">
    <citation type="submission" date="2020-02" db="EMBL/GenBank/DDBJ databases">
        <authorList>
            <person name="Meier V. D."/>
        </authorList>
    </citation>
    <scope>NUCLEOTIDE SEQUENCE</scope>
    <source>
        <strain evidence="10">AVDCRST_MAG30</strain>
    </source>
</reference>
<dbReference type="Pfam" id="PF02586">
    <property type="entry name" value="SRAP"/>
    <property type="match status" value="1"/>
</dbReference>
<dbReference type="GO" id="GO:0006508">
    <property type="term" value="P:proteolysis"/>
    <property type="evidence" value="ECO:0007669"/>
    <property type="project" value="UniProtKB-KW"/>
</dbReference>
<keyword evidence="4 8" id="KW-0378">Hydrolase</keyword>
<keyword evidence="5" id="KW-0190">Covalent protein-DNA linkage</keyword>
<organism evidence="10">
    <name type="scientific">uncultured Solirubrobacteraceae bacterium</name>
    <dbReference type="NCBI Taxonomy" id="1162706"/>
    <lineage>
        <taxon>Bacteria</taxon>
        <taxon>Bacillati</taxon>
        <taxon>Actinomycetota</taxon>
        <taxon>Thermoleophilia</taxon>
        <taxon>Solirubrobacterales</taxon>
        <taxon>Solirubrobacteraceae</taxon>
        <taxon>environmental samples</taxon>
    </lineage>
</organism>
<comment type="similarity">
    <text evidence="1 8">Belongs to the SOS response-associated peptidase family.</text>
</comment>
<dbReference type="PANTHER" id="PTHR13604:SF0">
    <property type="entry name" value="ABASIC SITE PROCESSING PROTEIN HMCES"/>
    <property type="match status" value="1"/>
</dbReference>
<evidence type="ECO:0000256" key="3">
    <source>
        <dbReference type="ARBA" id="ARBA00022763"/>
    </source>
</evidence>
<evidence type="ECO:0000313" key="10">
    <source>
        <dbReference type="EMBL" id="CAA9531159.1"/>
    </source>
</evidence>
<dbReference type="GO" id="GO:0003697">
    <property type="term" value="F:single-stranded DNA binding"/>
    <property type="evidence" value="ECO:0007669"/>
    <property type="project" value="InterPro"/>
</dbReference>
<dbReference type="Gene3D" id="3.90.1680.10">
    <property type="entry name" value="SOS response associated peptidase-like"/>
    <property type="match status" value="1"/>
</dbReference>
<name>A0A6J4TU42_9ACTN</name>
<dbReference type="GO" id="GO:0106300">
    <property type="term" value="P:protein-DNA covalent cross-linking repair"/>
    <property type="evidence" value="ECO:0007669"/>
    <property type="project" value="InterPro"/>
</dbReference>
<dbReference type="GO" id="GO:0008233">
    <property type="term" value="F:peptidase activity"/>
    <property type="evidence" value="ECO:0007669"/>
    <property type="project" value="UniProtKB-KW"/>
</dbReference>
<feature type="region of interest" description="Disordered" evidence="9">
    <location>
        <begin position="202"/>
        <end position="225"/>
    </location>
</feature>
<evidence type="ECO:0000256" key="5">
    <source>
        <dbReference type="ARBA" id="ARBA00023124"/>
    </source>
</evidence>
<dbReference type="PANTHER" id="PTHR13604">
    <property type="entry name" value="DC12-RELATED"/>
    <property type="match status" value="1"/>
</dbReference>
<keyword evidence="3" id="KW-0227">DNA damage</keyword>
<sequence>MCGRFTLTAGQRSALEDRFGASLPEGGLERFNVAPTESLLAVCGDGEGRLLRWGLIPHWAKDLKSGARMINARSETAGLKRPFSTLVGSADGRCLILADGFYEWLRSEDKKQPRQPFFFTIDGGEPFAFAGLWTRARIDGERVESGTILTTTPNPVVARLHDRMPVILPDREAEAAWLADDLTADEALGLCRPLDAARMTVSPANPAVNKPDPDAEGPHLLALPG</sequence>
<dbReference type="SUPFAM" id="SSF143081">
    <property type="entry name" value="BB1717-like"/>
    <property type="match status" value="1"/>
</dbReference>
<keyword evidence="6" id="KW-0238">DNA-binding</keyword>
<evidence type="ECO:0000256" key="4">
    <source>
        <dbReference type="ARBA" id="ARBA00022801"/>
    </source>
</evidence>
<accession>A0A6J4TU42</accession>
<dbReference type="EC" id="3.4.-.-" evidence="8"/>
<gene>
    <name evidence="10" type="ORF">AVDCRST_MAG30-3794</name>
</gene>
<proteinExistence type="inferred from homology"/>
<dbReference type="GO" id="GO:0016829">
    <property type="term" value="F:lyase activity"/>
    <property type="evidence" value="ECO:0007669"/>
    <property type="project" value="UniProtKB-KW"/>
</dbReference>
<evidence type="ECO:0000256" key="6">
    <source>
        <dbReference type="ARBA" id="ARBA00023125"/>
    </source>
</evidence>